<dbReference type="Pfam" id="PF04142">
    <property type="entry name" value="Nuc_sug_transp"/>
    <property type="match status" value="1"/>
</dbReference>
<feature type="transmembrane region" description="Helical" evidence="7">
    <location>
        <begin position="336"/>
        <end position="356"/>
    </location>
</feature>
<feature type="transmembrane region" description="Helical" evidence="7">
    <location>
        <begin position="240"/>
        <end position="260"/>
    </location>
</feature>
<feature type="transmembrane region" description="Helical" evidence="7">
    <location>
        <begin position="81"/>
        <end position="106"/>
    </location>
</feature>
<dbReference type="Gene3D" id="1.10.3730.20">
    <property type="match status" value="1"/>
</dbReference>
<dbReference type="InterPro" id="IPR007271">
    <property type="entry name" value="Nuc_sug_transpt"/>
</dbReference>
<keyword evidence="5 7" id="KW-1133">Transmembrane helix</keyword>
<dbReference type="WBParaSite" id="TCONS_00005845.p1">
    <property type="protein sequence ID" value="TCONS_00005845.p1"/>
    <property type="gene ID" value="XLOC_004064"/>
</dbReference>
<evidence type="ECO:0000256" key="7">
    <source>
        <dbReference type="SAM" id="Phobius"/>
    </source>
</evidence>
<proteinExistence type="inferred from homology"/>
<dbReference type="Proteomes" id="UP000035681">
    <property type="component" value="Unplaced"/>
</dbReference>
<dbReference type="GO" id="GO:0000139">
    <property type="term" value="C:Golgi membrane"/>
    <property type="evidence" value="ECO:0007669"/>
    <property type="project" value="InterPro"/>
</dbReference>
<evidence type="ECO:0000313" key="9">
    <source>
        <dbReference type="WBParaSite" id="SSTP_0000087600.1"/>
    </source>
</evidence>
<evidence type="ECO:0000256" key="1">
    <source>
        <dbReference type="ARBA" id="ARBA00004141"/>
    </source>
</evidence>
<keyword evidence="3" id="KW-0762">Sugar transport</keyword>
<keyword evidence="6 7" id="KW-0472">Membrane</keyword>
<feature type="transmembrane region" description="Helical" evidence="7">
    <location>
        <begin position="272"/>
        <end position="292"/>
    </location>
</feature>
<organism evidence="9">
    <name type="scientific">Strongyloides stercoralis</name>
    <name type="common">Threadworm</name>
    <dbReference type="NCBI Taxonomy" id="6248"/>
    <lineage>
        <taxon>Eukaryota</taxon>
        <taxon>Metazoa</taxon>
        <taxon>Ecdysozoa</taxon>
        <taxon>Nematoda</taxon>
        <taxon>Chromadorea</taxon>
        <taxon>Rhabditida</taxon>
        <taxon>Tylenchina</taxon>
        <taxon>Panagrolaimomorpha</taxon>
        <taxon>Strongyloidoidea</taxon>
        <taxon>Strongyloididae</taxon>
        <taxon>Strongyloides</taxon>
    </lineage>
</organism>
<comment type="similarity">
    <text evidence="2">Belongs to the nucleotide-sugar transporter family. SLC35A subfamily.</text>
</comment>
<dbReference type="SUPFAM" id="SSF103481">
    <property type="entry name" value="Multidrug resistance efflux transporter EmrE"/>
    <property type="match status" value="1"/>
</dbReference>
<evidence type="ECO:0000256" key="5">
    <source>
        <dbReference type="ARBA" id="ARBA00022989"/>
    </source>
</evidence>
<feature type="transmembrane region" description="Helical" evidence="7">
    <location>
        <begin position="54"/>
        <end position="75"/>
    </location>
</feature>
<evidence type="ECO:0000256" key="3">
    <source>
        <dbReference type="ARBA" id="ARBA00022597"/>
    </source>
</evidence>
<protein>
    <submittedName>
        <fullName evidence="9">UDP-galactose translocator</fullName>
    </submittedName>
</protein>
<keyword evidence="4 7" id="KW-0812">Transmembrane</keyword>
<evidence type="ECO:0000256" key="6">
    <source>
        <dbReference type="ARBA" id="ARBA00023136"/>
    </source>
</evidence>
<feature type="transmembrane region" description="Helical" evidence="7">
    <location>
        <begin position="304"/>
        <end position="329"/>
    </location>
</feature>
<evidence type="ECO:0000313" key="8">
    <source>
        <dbReference type="Proteomes" id="UP000035681"/>
    </source>
</evidence>
<keyword evidence="3" id="KW-0813">Transport</keyword>
<evidence type="ECO:0000256" key="2">
    <source>
        <dbReference type="ARBA" id="ARBA00009976"/>
    </source>
</evidence>
<sequence>MSLNNKDLNLSNCKNIDTLSSKCSDKSDNDSEQFQLTNDSLFLKIKNLLPIKTLSILFFIFHGALSVCMLRYVRFRKVDHMFIAPVALMIGEFFKIFLSTIFLTIENKSLISAGKILYLETLINWKSFFKTSIPAFCYAIQNLLYYYAISYLDATLLLVLQQIKILTTAFFTVVLLKKKLSPLQWLSMIILIIGIILVQIKYPSIKNNINFNNSTKKNESIETTTHYYPLPNPLHIPPQLIGLIMVIIGAILAGFVGTFLEKMFKNNTTSIWVRNFQLSIFSIPVHLSTAFISEYNKISTYGLFIGFDYLVILMTFIFGVHGMVVAILLKHASSILKCFASGFVITLTALVSIIIFDKWPSYLMIIGTLVIFIAVYIYTNFPYKFKIRTPDIIVENKV</sequence>
<dbReference type="PIRSF" id="PIRSF005799">
    <property type="entry name" value="UDP-gal_transpt"/>
    <property type="match status" value="1"/>
</dbReference>
<reference evidence="9" key="1">
    <citation type="submission" date="2015-08" db="UniProtKB">
        <authorList>
            <consortium name="WormBaseParasite"/>
        </authorList>
    </citation>
    <scope>IDENTIFICATION</scope>
</reference>
<dbReference type="NCBIfam" id="TIGR00803">
    <property type="entry name" value="nst"/>
    <property type="match status" value="1"/>
</dbReference>
<accession>A0A0K0DUG3</accession>
<dbReference type="GO" id="GO:0015165">
    <property type="term" value="F:pyrimidine nucleotide-sugar transmembrane transporter activity"/>
    <property type="evidence" value="ECO:0007669"/>
    <property type="project" value="InterPro"/>
</dbReference>
<keyword evidence="8" id="KW-1185">Reference proteome</keyword>
<dbReference type="AlphaFoldDB" id="A0A0K0DUG3"/>
<dbReference type="InterPro" id="IPR037185">
    <property type="entry name" value="EmrE-like"/>
</dbReference>
<comment type="subcellular location">
    <subcellularLocation>
        <location evidence="1">Membrane</location>
        <topology evidence="1">Multi-pass membrane protein</topology>
    </subcellularLocation>
</comment>
<dbReference type="STRING" id="6248.A0A0K0DUG3"/>
<feature type="transmembrane region" description="Helical" evidence="7">
    <location>
        <begin position="362"/>
        <end position="379"/>
    </location>
</feature>
<dbReference type="PANTHER" id="PTHR10231">
    <property type="entry name" value="NUCLEOTIDE-SUGAR TRANSMEMBRANE TRANSPORTER"/>
    <property type="match status" value="1"/>
</dbReference>
<feature type="transmembrane region" description="Helical" evidence="7">
    <location>
        <begin position="183"/>
        <end position="202"/>
    </location>
</feature>
<evidence type="ECO:0000256" key="4">
    <source>
        <dbReference type="ARBA" id="ARBA00022692"/>
    </source>
</evidence>
<name>A0A0K0DUG3_STRER</name>
<feature type="transmembrane region" description="Helical" evidence="7">
    <location>
        <begin position="154"/>
        <end position="176"/>
    </location>
</feature>
<dbReference type="WBParaSite" id="SSTP_0000087600.1">
    <property type="protein sequence ID" value="SSTP_0000087600.1"/>
    <property type="gene ID" value="SSTP_0000087600"/>
</dbReference>